<accession>A0A9W6XQM3</accession>
<dbReference type="EMBL" id="BSXT01001720">
    <property type="protein sequence ID" value="GMF44655.1"/>
    <property type="molecule type" value="Genomic_DNA"/>
</dbReference>
<reference evidence="1" key="1">
    <citation type="submission" date="2023-04" db="EMBL/GenBank/DDBJ databases">
        <title>Phytophthora fragariaefolia NBRC 109709.</title>
        <authorList>
            <person name="Ichikawa N."/>
            <person name="Sato H."/>
            <person name="Tonouchi N."/>
        </authorList>
    </citation>
    <scope>NUCLEOTIDE SEQUENCE</scope>
    <source>
        <strain evidence="1">NBRC 109709</strain>
    </source>
</reference>
<comment type="caution">
    <text evidence="1">The sequence shown here is derived from an EMBL/GenBank/DDBJ whole genome shotgun (WGS) entry which is preliminary data.</text>
</comment>
<organism evidence="1 2">
    <name type="scientific">Phytophthora fragariaefolia</name>
    <dbReference type="NCBI Taxonomy" id="1490495"/>
    <lineage>
        <taxon>Eukaryota</taxon>
        <taxon>Sar</taxon>
        <taxon>Stramenopiles</taxon>
        <taxon>Oomycota</taxon>
        <taxon>Peronosporomycetes</taxon>
        <taxon>Peronosporales</taxon>
        <taxon>Peronosporaceae</taxon>
        <taxon>Phytophthora</taxon>
    </lineage>
</organism>
<sequence>MSGATQIQMNIRSASMATRTTVSAIQLDSATKKAFQKGYAKDPVYTKLWHSKQPTNEYEFHEGLTVLKTEGTV</sequence>
<evidence type="ECO:0000313" key="2">
    <source>
        <dbReference type="Proteomes" id="UP001165121"/>
    </source>
</evidence>
<dbReference type="Proteomes" id="UP001165121">
    <property type="component" value="Unassembled WGS sequence"/>
</dbReference>
<proteinExistence type="predicted"/>
<evidence type="ECO:0000313" key="1">
    <source>
        <dbReference type="EMBL" id="GMF44655.1"/>
    </source>
</evidence>
<gene>
    <name evidence="1" type="ORF">Pfra01_001565700</name>
</gene>
<keyword evidence="2" id="KW-1185">Reference proteome</keyword>
<dbReference type="OrthoDB" id="10502510at2759"/>
<dbReference type="AlphaFoldDB" id="A0A9W6XQM3"/>
<name>A0A9W6XQM3_9STRA</name>
<protein>
    <submittedName>
        <fullName evidence="1">Unnamed protein product</fullName>
    </submittedName>
</protein>